<feature type="signal peptide" evidence="1">
    <location>
        <begin position="1"/>
        <end position="19"/>
    </location>
</feature>
<dbReference type="Pfam" id="PF04389">
    <property type="entry name" value="Peptidase_M28"/>
    <property type="match status" value="1"/>
</dbReference>
<dbReference type="PROSITE" id="PS00430">
    <property type="entry name" value="TONB_DEPENDENT_REC_1"/>
    <property type="match status" value="1"/>
</dbReference>
<dbReference type="AlphaFoldDB" id="A0AAW7JTW9"/>
<reference evidence="4" key="2">
    <citation type="submission" date="2023-08" db="EMBL/GenBank/DDBJ databases">
        <title>Identification and characterization of horizontal gene transfer across gut microbiota members of farm animals based on homology search.</title>
        <authorList>
            <person name="Schwarzerova J."/>
            <person name="Nykrynova M."/>
            <person name="Jureckova K."/>
            <person name="Cejkova D."/>
            <person name="Rychlik I."/>
        </authorList>
    </citation>
    <scope>NUCLEOTIDE SEQUENCE</scope>
    <source>
        <strain evidence="4">ET15</strain>
        <strain evidence="3">ET37</strain>
    </source>
</reference>
<dbReference type="Proteomes" id="UP001168478">
    <property type="component" value="Unassembled WGS sequence"/>
</dbReference>
<comment type="caution">
    <text evidence="4">The sequence shown here is derived from an EMBL/GenBank/DDBJ whole genome shotgun (WGS) entry which is preliminary data.</text>
</comment>
<accession>A0AAW7JTW9</accession>
<proteinExistence type="predicted"/>
<dbReference type="EMBL" id="JAUEIF010000001">
    <property type="protein sequence ID" value="MDN0024386.1"/>
    <property type="molecule type" value="Genomic_DNA"/>
</dbReference>
<feature type="chain" id="PRO_5043891333" evidence="1">
    <location>
        <begin position="20"/>
        <end position="330"/>
    </location>
</feature>
<dbReference type="InterPro" id="IPR045175">
    <property type="entry name" value="M28_fam"/>
</dbReference>
<sequence>MIKKILLIFCVAATVFPLAADASASYPNSPKKVRAAKETAMNTITVEAARAHIGFLASDCLYGRKTGSDWASVAAAYIESMLRQYGISPLGSSYSHPFDVTMRLRERNDSVRVAMKNVLGMIEGRNPDEYVVVGAHFDHLGVGAEVDGDSIYNGADDNASGVSAVLQIARAFAESGIQPERNVIFAFWDGEEAGLYGSRHFVSTCAFLDKIKAYLNFDMIGRNNKPDRPRHTVYFYSDTKPAFGEWLRHDIAEYGLRLEPDYRPSDKSIGGSDNVSFARKDIPIIWYHTDGHPDYHKPGDEALRINYDKVMNITRAAFLNLWNLANAEEY</sequence>
<evidence type="ECO:0000259" key="2">
    <source>
        <dbReference type="Pfam" id="PF04389"/>
    </source>
</evidence>
<evidence type="ECO:0000313" key="4">
    <source>
        <dbReference type="EMBL" id="MDN0024386.1"/>
    </source>
</evidence>
<dbReference type="Gene3D" id="3.40.630.10">
    <property type="entry name" value="Zn peptidases"/>
    <property type="match status" value="1"/>
</dbReference>
<dbReference type="PANTHER" id="PTHR12147">
    <property type="entry name" value="METALLOPEPTIDASE M28 FAMILY MEMBER"/>
    <property type="match status" value="1"/>
</dbReference>
<keyword evidence="1" id="KW-0732">Signal</keyword>
<dbReference type="PANTHER" id="PTHR12147:SF26">
    <property type="entry name" value="PEPTIDASE M28 DOMAIN-CONTAINING PROTEIN"/>
    <property type="match status" value="1"/>
</dbReference>
<evidence type="ECO:0000256" key="1">
    <source>
        <dbReference type="SAM" id="SignalP"/>
    </source>
</evidence>
<dbReference type="GO" id="GO:0008235">
    <property type="term" value="F:metalloexopeptidase activity"/>
    <property type="evidence" value="ECO:0007669"/>
    <property type="project" value="InterPro"/>
</dbReference>
<dbReference type="EMBL" id="JAUEIE010000001">
    <property type="protein sequence ID" value="MDN0021889.1"/>
    <property type="molecule type" value="Genomic_DNA"/>
</dbReference>
<evidence type="ECO:0000313" key="3">
    <source>
        <dbReference type="EMBL" id="MDN0021889.1"/>
    </source>
</evidence>
<dbReference type="InterPro" id="IPR010916">
    <property type="entry name" value="TonB_box_CS"/>
</dbReference>
<dbReference type="RefSeq" id="WP_289824606.1">
    <property type="nucleotide sequence ID" value="NZ_JAUEIE010000001.1"/>
</dbReference>
<dbReference type="InterPro" id="IPR007484">
    <property type="entry name" value="Peptidase_M28"/>
</dbReference>
<evidence type="ECO:0000313" key="6">
    <source>
        <dbReference type="Proteomes" id="UP001168478"/>
    </source>
</evidence>
<dbReference type="GO" id="GO:0006508">
    <property type="term" value="P:proteolysis"/>
    <property type="evidence" value="ECO:0007669"/>
    <property type="project" value="InterPro"/>
</dbReference>
<organism evidence="4 6">
    <name type="scientific">Leyella lascolaii</name>
    <dbReference type="NCBI Taxonomy" id="1776379"/>
    <lineage>
        <taxon>Bacteria</taxon>
        <taxon>Pseudomonadati</taxon>
        <taxon>Bacteroidota</taxon>
        <taxon>Bacteroidia</taxon>
        <taxon>Bacteroidales</taxon>
        <taxon>Prevotellaceae</taxon>
        <taxon>Leyella</taxon>
    </lineage>
</organism>
<dbReference type="Proteomes" id="UP001167831">
    <property type="component" value="Unassembled WGS sequence"/>
</dbReference>
<feature type="domain" description="Peptidase M28" evidence="2">
    <location>
        <begin position="117"/>
        <end position="316"/>
    </location>
</feature>
<protein>
    <submittedName>
        <fullName evidence="4">M20/M25/M40 family metallo-hydrolase</fullName>
    </submittedName>
</protein>
<evidence type="ECO:0000313" key="5">
    <source>
        <dbReference type="Proteomes" id="UP001167831"/>
    </source>
</evidence>
<dbReference type="SUPFAM" id="SSF53187">
    <property type="entry name" value="Zn-dependent exopeptidases"/>
    <property type="match status" value="1"/>
</dbReference>
<gene>
    <name evidence="3" type="ORF">QVN81_02445</name>
    <name evidence="4" type="ORF">QVN84_02440</name>
</gene>
<name>A0AAW7JTW9_9BACT</name>
<reference evidence="4" key="1">
    <citation type="submission" date="2023-06" db="EMBL/GenBank/DDBJ databases">
        <authorList>
            <person name="Zeman M."/>
            <person name="Kubasova T."/>
            <person name="Jahodarova E."/>
            <person name="Nykrynova M."/>
            <person name="Rychlik I."/>
        </authorList>
    </citation>
    <scope>NUCLEOTIDE SEQUENCE</scope>
    <source>
        <strain evidence="4">ET15</strain>
        <strain evidence="3">ET37</strain>
    </source>
</reference>
<keyword evidence="5" id="KW-1185">Reference proteome</keyword>